<organism evidence="4 5">
    <name type="scientific">Caecibacteroides pullorum</name>
    <dbReference type="NCBI Taxonomy" id="2725562"/>
    <lineage>
        <taxon>Bacteria</taxon>
        <taxon>Pseudomonadati</taxon>
        <taxon>Bacteroidota</taxon>
        <taxon>Bacteroidia</taxon>
        <taxon>Bacteroidales</taxon>
        <taxon>Bacteroidaceae</taxon>
        <taxon>Caecibacteroides</taxon>
    </lineage>
</organism>
<dbReference type="Pfam" id="PF00534">
    <property type="entry name" value="Glycos_transf_1"/>
    <property type="match status" value="1"/>
</dbReference>
<keyword evidence="1" id="KW-0808">Transferase</keyword>
<dbReference type="SUPFAM" id="SSF53756">
    <property type="entry name" value="UDP-Glycosyltransferase/glycogen phosphorylase"/>
    <property type="match status" value="1"/>
</dbReference>
<proteinExistence type="predicted"/>
<reference evidence="4 5" key="1">
    <citation type="journal article" date="2021" name="Sci. Rep.">
        <title>The distribution of antibiotic resistance genes in chicken gut microbiota commensals.</title>
        <authorList>
            <person name="Juricova H."/>
            <person name="Matiasovicova J."/>
            <person name="Kubasova T."/>
            <person name="Cejkova D."/>
            <person name="Rychlik I."/>
        </authorList>
    </citation>
    <scope>NUCLEOTIDE SEQUENCE [LARGE SCALE GENOMIC DNA]</scope>
    <source>
        <strain evidence="4 5">An421</strain>
    </source>
</reference>
<sequence length="352" mass="41243">MRVNILCKQKRQNTTGGNIYDSYLFEQIEKEDNIEVRYITDEQIGCKILLFYSIYCWMSRKDILDCDKLIINSSRFSKFLPFLFFLRFQKKRLPVITIHHHFGFRQLQGIKKYVYRWMELQFLKYCDIIITPNQYVREELLSHFGSSKIAFLELAFNKVPNKKITPQFGNFLYVGTIEKRKGIKYLIESLALLSVEMKKEITVNIVGKVVEQAYYKSILKLINRLGLQKIVKFHGRLSDEELSTAYQNASYFVFPSLHEGYGMVIIEAMSYGIPVIAFDNSAMPYTIKNGYNGLLIKNKNIHELADRMQTVFIDKNLREKLSIGALETYNRARSLNDLDKDISLFIKQTLLC</sequence>
<dbReference type="Gene3D" id="3.40.50.2000">
    <property type="entry name" value="Glycogen Phosphorylase B"/>
    <property type="match status" value="2"/>
</dbReference>
<dbReference type="InterPro" id="IPR028098">
    <property type="entry name" value="Glyco_trans_4-like_N"/>
</dbReference>
<dbReference type="GO" id="GO:0016757">
    <property type="term" value="F:glycosyltransferase activity"/>
    <property type="evidence" value="ECO:0007669"/>
    <property type="project" value="InterPro"/>
</dbReference>
<dbReference type="AlphaFoldDB" id="A0AA41DA57"/>
<dbReference type="InterPro" id="IPR001296">
    <property type="entry name" value="Glyco_trans_1"/>
</dbReference>
<evidence type="ECO:0000259" key="2">
    <source>
        <dbReference type="Pfam" id="PF00534"/>
    </source>
</evidence>
<feature type="domain" description="Glycosyl transferase family 1" evidence="2">
    <location>
        <begin position="171"/>
        <end position="323"/>
    </location>
</feature>
<dbReference type="RefSeq" id="WP_204972315.1">
    <property type="nucleotide sequence ID" value="NZ_JAAZTS010000016.1"/>
</dbReference>
<evidence type="ECO:0000256" key="1">
    <source>
        <dbReference type="ARBA" id="ARBA00022679"/>
    </source>
</evidence>
<evidence type="ECO:0000313" key="5">
    <source>
        <dbReference type="Proteomes" id="UP000698924"/>
    </source>
</evidence>
<gene>
    <name evidence="4" type="ORF">H6D15_10635</name>
</gene>
<dbReference type="PANTHER" id="PTHR46401">
    <property type="entry name" value="GLYCOSYLTRANSFERASE WBBK-RELATED"/>
    <property type="match status" value="1"/>
</dbReference>
<dbReference type="Proteomes" id="UP000698924">
    <property type="component" value="Unassembled WGS sequence"/>
</dbReference>
<dbReference type="EMBL" id="JACJMO010000016">
    <property type="protein sequence ID" value="MBM6858049.1"/>
    <property type="molecule type" value="Genomic_DNA"/>
</dbReference>
<name>A0AA41DA57_9BACT</name>
<evidence type="ECO:0000259" key="3">
    <source>
        <dbReference type="Pfam" id="PF13439"/>
    </source>
</evidence>
<feature type="domain" description="Glycosyltransferase subfamily 4-like N-terminal" evidence="3">
    <location>
        <begin position="83"/>
        <end position="149"/>
    </location>
</feature>
<protein>
    <submittedName>
        <fullName evidence="4">Glycosyltransferase family 4 protein</fullName>
    </submittedName>
</protein>
<comment type="caution">
    <text evidence="4">The sequence shown here is derived from an EMBL/GenBank/DDBJ whole genome shotgun (WGS) entry which is preliminary data.</text>
</comment>
<keyword evidence="5" id="KW-1185">Reference proteome</keyword>
<dbReference type="PANTHER" id="PTHR46401:SF2">
    <property type="entry name" value="GLYCOSYLTRANSFERASE WBBK-RELATED"/>
    <property type="match status" value="1"/>
</dbReference>
<dbReference type="Pfam" id="PF13439">
    <property type="entry name" value="Glyco_transf_4"/>
    <property type="match status" value="1"/>
</dbReference>
<accession>A0AA41DA57</accession>
<evidence type="ECO:0000313" key="4">
    <source>
        <dbReference type="EMBL" id="MBM6858049.1"/>
    </source>
</evidence>
<dbReference type="CDD" id="cd03801">
    <property type="entry name" value="GT4_PimA-like"/>
    <property type="match status" value="1"/>
</dbReference>